<proteinExistence type="predicted"/>
<dbReference type="RefSeq" id="WP_229933374.1">
    <property type="nucleotide sequence ID" value="NZ_CAJHOF010000017.1"/>
</dbReference>
<name>A0ABM8Q9J1_9BACT</name>
<keyword evidence="1" id="KW-0175">Coiled coil</keyword>
<sequence>MNDNFKTLLAIQQNGKFYGTLIENYDFSIEKIKGFHDEIFYSSLRYNSDFKEELERNFKESIKIQIEAFGGIEVFSESIDEYIPQIEARVIVDIDKNEILIYSKEKDIIISEKGVINERDSNSVGERAGNISESSKNARRNREREFEREPSADYNEQRNIGTEQRAGKTNNSQNVGDSRRFSKEFTKQYPNSGQEPENEPKTNNTTNSEYSSGLSQRVLQQQNTLGIERELSDTEFTRIDIRTRINDLLGSELANKIISDFISTLNGTRAREDRADPKEQNESESGTIDRDNREFGYRTDDKSEREYSGDDLESQEQFGDARGDVGRNREYSTDSQERDSRADEYDSGEFAGEYIADSTKLGESNSDDTRGIRIDNSGQEQFTINIEQSNNAIDDTNRQGDNEQFANVDLSTIGSEISNSTAEQEYNNESDRTENNVGDTGIFEFYNTAGYDGDRKTEDKDRSDESNSNQSDNQIAKAVDGQLSLDESENIEQQKGYFKTFLSYQFLTKYEAQSYKGLFDNFDITSKKERIEANYEALKTTQIILNDKNRPYPVATPEEQITLAKFSGYGGLKELFVEDRFLSQRSELKELVGEKNYTELSQTTDNAYYTPDELIKQMYFGLDELGVGKKEKIYALEPSCGIGKFISLAPDNFEFEAIEKDTITATIAKLLHPNVKIYNAGLENVDTYREYDVVIGNPPFGQDTIRDYKSRGNNQSIHNYFAIKASELVKEGGIVNFVTSSYFLDSQTSIHRSIMSENGNFISAFRLPSLVFRHTDVLTDVFYYNKLSEEEKEERLKFKKYDLLLLSSNEVRNFSNGQKINLNEYYDNNPENMIGQPSVRTNQFGEYILSLKAKLDDEWSNQLRDRIQDTHSYKDKLFKLNEPNYTTITDIPYGSMSESQFNYVNSLKNGNLFEFDDKFYVKDSDNVCHEAYFEDELSIDKIDLVAKNDIIETKKQNFIFKSYLNHAEFKLCQKIVAFRDLLKEVLDDEKTKPNSDDDNFIIDTKKQRLRNIRDEILKDTKTKFLNSNPRHKKDSNGKITMHNLQSIIDLDGIDSFRIYATENEVKDKKGNKTYVLSDILLKRVLFAKEISTANNPVEALAKSINDYGRFNIEAMKEYLPNISINEILTELTQKKLIFKSLTGNGYELASEFLSGNVKQKHTAIIDMIKNKKSFDDISLPLQDVANELEAYFAPRVSYQDLEINFGSNYVDIENYENFIRDTFFYNPNKIMVKIDYFQGTYIIDEFQTIDGELVKSSDMNDNAINIIVKNEEGNVKFDTRKMLELVINNQSLEVKRTIEKPDGTKKTIIEIAPTKQAMDNADVIRDLFESYCFNNEQVRESIEESYNNKINVFAGKVFQFDEYLKFDNLNKDITLRPHQKDVVYKGIMKNSLLLDHQVGAGKTLASIAIAMEQKRMGIIKKALILVPNHLTRQWADEFLRAYPSANILVGDKINSRKARKEFLYKARYGEFDAVIMKHSTFENMNVMQSYQKEIIEKEIENIEKMVSNKKGARLTQKDENNFELYLNKQIVKLKNKLEKKAKGKKFDNEIAFEDLGIDALFVDEAHTFKNLYISTNLQGVKGLPLTDSDRAMKMLCATRYCISNNYKLYFMTGTPVSNSISEFYIMQNYLQPEVLSELGLSFFDDWQKAFTKVTLGEELDSTGVNYKIVPRLAKFINVPELMNIYKQNVDIITNEDIENKIGRFVPSIKGGTPTNVIIPRSDEVANFIGVEDENGNYNKGSIIYRMDHLDSSKKTENVLSLTTEARKAALDYRLINPQSKLSGETKISRLVERAVAHYKDENYPKGTQLIFCDMGVSKQNSQKINVEEQSLSEYKSIEIIAQELSLDLVVNDDGEELYVKYQQNSDGAKTNKILKEYTIEELISEQGDKFDVYAEILKELVKAGISQKEIAFIGDANTDLAKQALFEKMNAGEIRFLIGSTSKMGAGTNVQRLGVAMHELDCPWRPCDLQQRLGRFIRQGNYWFEKDKNFEMSVYRYATEQTYDARMFQVNEQKLKPLAQIKKGNFSDGIRVFDSIDAEVANIAEMKAFATGNMFVLEKHRISNFLQTEDRLFRNHKNAILTNQKNLKTNQAYLNELKEETKFLQNIVNIKINENENYSIKAFGIETTRRAKNKDDELDFKAKKDKILDLLYNFTRKQEEQELEILELKGITLTLQSRKSGFDDGITYINGFLSDGDGNTFSPQNLIYSKQKNSLFVEISYEGLLQKIENVIKNSENIFSHRNKVLRETEDKIKLYSRFLENNASDSLEDYNRGVLLKVLKQDLKNIEEIFRIRNEKRKESILINDFSDHNIAHLAPQYSKFLNKNGKLEPKEIVNDIKDTEVISLDEPILEIQQDQAQESKQEQQSKQEEAMQTQEKLLVLDEITAENKIEPLKINLKDFNSNDIADKIDIMFENMQIMENSKDKRAKNILSSKKF</sequence>
<dbReference type="SUPFAM" id="SSF53335">
    <property type="entry name" value="S-adenosyl-L-methionine-dependent methyltransferases"/>
    <property type="match status" value="1"/>
</dbReference>
<feature type="compositionally biased region" description="Basic and acidic residues" evidence="2">
    <location>
        <begin position="319"/>
        <end position="344"/>
    </location>
</feature>
<dbReference type="Proteomes" id="UP000789803">
    <property type="component" value="Unassembled WGS sequence"/>
</dbReference>
<dbReference type="PANTHER" id="PTHR41313">
    <property type="entry name" value="ADENINE-SPECIFIC METHYLTRANSFERASE"/>
    <property type="match status" value="1"/>
</dbReference>
<feature type="coiled-coil region" evidence="1">
    <location>
        <begin position="2351"/>
        <end position="2378"/>
    </location>
</feature>
<dbReference type="SMART" id="SM00487">
    <property type="entry name" value="DEXDc"/>
    <property type="match status" value="1"/>
</dbReference>
<organism evidence="4 5">
    <name type="scientific">Campylobacter majalis</name>
    <dbReference type="NCBI Taxonomy" id="2790656"/>
    <lineage>
        <taxon>Bacteria</taxon>
        <taxon>Pseudomonadati</taxon>
        <taxon>Campylobacterota</taxon>
        <taxon>Epsilonproteobacteria</taxon>
        <taxon>Campylobacterales</taxon>
        <taxon>Campylobacteraceae</taxon>
        <taxon>Campylobacter</taxon>
    </lineage>
</organism>
<evidence type="ECO:0000313" key="4">
    <source>
        <dbReference type="EMBL" id="CAD7289518.1"/>
    </source>
</evidence>
<dbReference type="InterPro" id="IPR014001">
    <property type="entry name" value="Helicase_ATP-bd"/>
</dbReference>
<feature type="region of interest" description="Disordered" evidence="2">
    <location>
        <begin position="418"/>
        <end position="475"/>
    </location>
</feature>
<accession>A0ABM8Q9J1</accession>
<feature type="compositionally biased region" description="Basic and acidic residues" evidence="2">
    <location>
        <begin position="140"/>
        <end position="151"/>
    </location>
</feature>
<dbReference type="InterPro" id="IPR000330">
    <property type="entry name" value="SNF2_N"/>
</dbReference>
<dbReference type="PROSITE" id="PS51192">
    <property type="entry name" value="HELICASE_ATP_BIND_1"/>
    <property type="match status" value="1"/>
</dbReference>
<dbReference type="SUPFAM" id="SSF52540">
    <property type="entry name" value="P-loop containing nucleoside triphosphate hydrolases"/>
    <property type="match status" value="2"/>
</dbReference>
<evidence type="ECO:0000313" key="5">
    <source>
        <dbReference type="Proteomes" id="UP000789803"/>
    </source>
</evidence>
<feature type="compositionally biased region" description="Polar residues" evidence="2">
    <location>
        <begin position="157"/>
        <end position="176"/>
    </location>
</feature>
<feature type="compositionally biased region" description="Basic and acidic residues" evidence="2">
    <location>
        <begin position="452"/>
        <end position="465"/>
    </location>
</feature>
<dbReference type="Gene3D" id="3.40.50.150">
    <property type="entry name" value="Vaccinia Virus protein VP39"/>
    <property type="match status" value="1"/>
</dbReference>
<feature type="region of interest" description="Disordered" evidence="2">
    <location>
        <begin position="269"/>
        <end position="350"/>
    </location>
</feature>
<dbReference type="PROSITE" id="PS00092">
    <property type="entry name" value="N6_MTASE"/>
    <property type="match status" value="1"/>
</dbReference>
<dbReference type="Pfam" id="PF00176">
    <property type="entry name" value="SNF2-rel_dom"/>
    <property type="match status" value="1"/>
</dbReference>
<evidence type="ECO:0000259" key="3">
    <source>
        <dbReference type="PROSITE" id="PS51192"/>
    </source>
</evidence>
<protein>
    <recommendedName>
        <fullName evidence="3">Helicase ATP-binding domain-containing protein</fullName>
    </recommendedName>
</protein>
<gene>
    <name evidence="4" type="ORF">LMG7974_01595</name>
</gene>
<dbReference type="InterPro" id="IPR027417">
    <property type="entry name" value="P-loop_NTPase"/>
</dbReference>
<dbReference type="InterPro" id="IPR029063">
    <property type="entry name" value="SAM-dependent_MTases_sf"/>
</dbReference>
<dbReference type="InterPro" id="IPR002052">
    <property type="entry name" value="DNA_methylase_N6_adenine_CS"/>
</dbReference>
<keyword evidence="5" id="KW-1185">Reference proteome</keyword>
<dbReference type="Pfam" id="PF07669">
    <property type="entry name" value="Eco57I"/>
    <property type="match status" value="1"/>
</dbReference>
<feature type="compositionally biased region" description="Basic and acidic residues" evidence="2">
    <location>
        <begin position="177"/>
        <end position="186"/>
    </location>
</feature>
<feature type="compositionally biased region" description="Polar residues" evidence="2">
    <location>
        <begin position="418"/>
        <end position="427"/>
    </location>
</feature>
<evidence type="ECO:0000256" key="2">
    <source>
        <dbReference type="SAM" id="MobiDB-lite"/>
    </source>
</evidence>
<dbReference type="Gene3D" id="3.40.50.300">
    <property type="entry name" value="P-loop containing nucleotide triphosphate hydrolases"/>
    <property type="match status" value="2"/>
</dbReference>
<comment type="caution">
    <text evidence="4">The sequence shown here is derived from an EMBL/GenBank/DDBJ whole genome shotgun (WGS) entry which is preliminary data.</text>
</comment>
<reference evidence="4 5" key="1">
    <citation type="submission" date="2020-11" db="EMBL/GenBank/DDBJ databases">
        <authorList>
            <person name="Peeters C."/>
        </authorList>
    </citation>
    <scope>NUCLEOTIDE SEQUENCE [LARGE SCALE GENOMIC DNA]</scope>
    <source>
        <strain evidence="4 5">LMG 7974</strain>
    </source>
</reference>
<dbReference type="EMBL" id="CAJHOF010000017">
    <property type="protein sequence ID" value="CAD7289518.1"/>
    <property type="molecule type" value="Genomic_DNA"/>
</dbReference>
<feature type="region of interest" description="Disordered" evidence="2">
    <location>
        <begin position="120"/>
        <end position="221"/>
    </location>
</feature>
<dbReference type="InterPro" id="IPR011639">
    <property type="entry name" value="MethylTrfase_TaqI-like_dom"/>
</dbReference>
<feature type="compositionally biased region" description="Polar residues" evidence="2">
    <location>
        <begin position="210"/>
        <end position="221"/>
    </location>
</feature>
<feature type="domain" description="Helicase ATP-binding" evidence="3">
    <location>
        <begin position="1383"/>
        <end position="1633"/>
    </location>
</feature>
<feature type="compositionally biased region" description="Basic and acidic residues" evidence="2">
    <location>
        <begin position="269"/>
        <end position="308"/>
    </location>
</feature>
<dbReference type="PANTHER" id="PTHR41313:SF1">
    <property type="entry name" value="DNA METHYLASE ADENINE-SPECIFIC DOMAIN-CONTAINING PROTEIN"/>
    <property type="match status" value="1"/>
</dbReference>
<evidence type="ECO:0000256" key="1">
    <source>
        <dbReference type="SAM" id="Coils"/>
    </source>
</evidence>
<dbReference type="PRINTS" id="PR00507">
    <property type="entry name" value="N12N6MTFRASE"/>
</dbReference>
<dbReference type="InterPro" id="IPR052933">
    <property type="entry name" value="DNA_Protect_Modify"/>
</dbReference>